<name>A0A8H6Y5D6_9AGAR</name>
<keyword evidence="1" id="KW-1133">Transmembrane helix</keyword>
<reference evidence="3" key="1">
    <citation type="submission" date="2020-05" db="EMBL/GenBank/DDBJ databases">
        <title>Mycena genomes resolve the evolution of fungal bioluminescence.</title>
        <authorList>
            <person name="Tsai I.J."/>
        </authorList>
    </citation>
    <scope>NUCLEOTIDE SEQUENCE</scope>
    <source>
        <strain evidence="3">CCC161011</strain>
    </source>
</reference>
<feature type="domain" description="DUF6534" evidence="2">
    <location>
        <begin position="42"/>
        <end position="128"/>
    </location>
</feature>
<keyword evidence="4" id="KW-1185">Reference proteome</keyword>
<evidence type="ECO:0000313" key="4">
    <source>
        <dbReference type="Proteomes" id="UP000620124"/>
    </source>
</evidence>
<accession>A0A8H6Y5D6</accession>
<dbReference type="Proteomes" id="UP000620124">
    <property type="component" value="Unassembled WGS sequence"/>
</dbReference>
<keyword evidence="1" id="KW-0472">Membrane</keyword>
<evidence type="ECO:0000259" key="2">
    <source>
        <dbReference type="Pfam" id="PF20152"/>
    </source>
</evidence>
<evidence type="ECO:0000313" key="3">
    <source>
        <dbReference type="EMBL" id="KAF7351980.1"/>
    </source>
</evidence>
<gene>
    <name evidence="3" type="ORF">MVEN_01160200</name>
</gene>
<proteinExistence type="predicted"/>
<dbReference type="AlphaFoldDB" id="A0A8H6Y5D6"/>
<feature type="transmembrane region" description="Helical" evidence="1">
    <location>
        <begin position="33"/>
        <end position="56"/>
    </location>
</feature>
<protein>
    <recommendedName>
        <fullName evidence="2">DUF6534 domain-containing protein</fullName>
    </recommendedName>
</protein>
<keyword evidence="1" id="KW-0812">Transmembrane</keyword>
<sequence>MMLRSFLAVASSTHVSAPSPLHPAPDHPFLIHSPLTSLGAGALADIFTASALCFFLRKFRTENQRTLQNGNLNPHSDDLCNQYRRLHCVYQHTDRDLLQSRTFRFMAFYFIVCKFYVISFFCTLNTRQTVRGKAMDRDGGLFSRSHTSGHISKNRFHVSHVPRSESTLERAACPPVPVSKR</sequence>
<organism evidence="3 4">
    <name type="scientific">Mycena venus</name>
    <dbReference type="NCBI Taxonomy" id="2733690"/>
    <lineage>
        <taxon>Eukaryota</taxon>
        <taxon>Fungi</taxon>
        <taxon>Dikarya</taxon>
        <taxon>Basidiomycota</taxon>
        <taxon>Agaricomycotina</taxon>
        <taxon>Agaricomycetes</taxon>
        <taxon>Agaricomycetidae</taxon>
        <taxon>Agaricales</taxon>
        <taxon>Marasmiineae</taxon>
        <taxon>Mycenaceae</taxon>
        <taxon>Mycena</taxon>
    </lineage>
</organism>
<dbReference type="EMBL" id="JACAZI010000009">
    <property type="protein sequence ID" value="KAF7351980.1"/>
    <property type="molecule type" value="Genomic_DNA"/>
</dbReference>
<comment type="caution">
    <text evidence="3">The sequence shown here is derived from an EMBL/GenBank/DDBJ whole genome shotgun (WGS) entry which is preliminary data.</text>
</comment>
<dbReference type="InterPro" id="IPR045339">
    <property type="entry name" value="DUF6534"/>
</dbReference>
<evidence type="ECO:0000256" key="1">
    <source>
        <dbReference type="SAM" id="Phobius"/>
    </source>
</evidence>
<feature type="transmembrane region" description="Helical" evidence="1">
    <location>
        <begin position="103"/>
        <end position="121"/>
    </location>
</feature>
<dbReference type="Pfam" id="PF20152">
    <property type="entry name" value="DUF6534"/>
    <property type="match status" value="1"/>
</dbReference>